<evidence type="ECO:0000259" key="6">
    <source>
        <dbReference type="PROSITE" id="PS50222"/>
    </source>
</evidence>
<keyword evidence="4" id="KW-0677">Repeat</keyword>
<dbReference type="Proteomes" id="UP001642409">
    <property type="component" value="Unassembled WGS sequence"/>
</dbReference>
<dbReference type="InterPro" id="IPR018247">
    <property type="entry name" value="EF_Hand_1_Ca_BS"/>
</dbReference>
<dbReference type="PROSITE" id="PS00018">
    <property type="entry name" value="EF_HAND_1"/>
    <property type="match status" value="2"/>
</dbReference>
<evidence type="ECO:0000313" key="10">
    <source>
        <dbReference type="EMBL" id="CAL6100712.1"/>
    </source>
</evidence>
<dbReference type="InterPro" id="IPR051426">
    <property type="entry name" value="Peflin/Sorcin_CaBP"/>
</dbReference>
<reference evidence="7" key="1">
    <citation type="submission" date="2023-06" db="EMBL/GenBank/DDBJ databases">
        <authorList>
            <person name="Kurt Z."/>
        </authorList>
    </citation>
    <scope>NUCLEOTIDE SEQUENCE</scope>
</reference>
<dbReference type="EMBL" id="CATOUU010001033">
    <property type="protein sequence ID" value="CAI9968240.1"/>
    <property type="molecule type" value="Genomic_DNA"/>
</dbReference>
<dbReference type="AlphaFoldDB" id="A0AA86NSV6"/>
<feature type="domain" description="EF-hand" evidence="6">
    <location>
        <begin position="4"/>
        <end position="39"/>
    </location>
</feature>
<dbReference type="InterPro" id="IPR011992">
    <property type="entry name" value="EF-hand-dom_pair"/>
</dbReference>
<dbReference type="SUPFAM" id="SSF47473">
    <property type="entry name" value="EF-hand"/>
    <property type="match status" value="1"/>
</dbReference>
<evidence type="ECO:0000256" key="4">
    <source>
        <dbReference type="ARBA" id="ARBA00022737"/>
    </source>
</evidence>
<protein>
    <submittedName>
        <fullName evidence="7">EF hand domain-containing protein</fullName>
    </submittedName>
    <submittedName>
        <fullName evidence="9">EF_hand domain-containing protein</fullName>
    </submittedName>
</protein>
<evidence type="ECO:0000313" key="9">
    <source>
        <dbReference type="EMBL" id="CAL6099774.1"/>
    </source>
</evidence>
<accession>A0AA86NSV6</accession>
<evidence type="ECO:0000313" key="7">
    <source>
        <dbReference type="EMBL" id="CAI9925049.1"/>
    </source>
</evidence>
<dbReference type="EMBL" id="CATOUU010000334">
    <property type="protein sequence ID" value="CAI9925049.1"/>
    <property type="molecule type" value="Genomic_DNA"/>
</dbReference>
<dbReference type="Pfam" id="PF13499">
    <property type="entry name" value="EF-hand_7"/>
    <property type="match status" value="2"/>
</dbReference>
<comment type="caution">
    <text evidence="7">The sequence shown here is derived from an EMBL/GenBank/DDBJ whole genome shotgun (WGS) entry which is preliminary data.</text>
</comment>
<dbReference type="Gene3D" id="1.10.238.10">
    <property type="entry name" value="EF-hand"/>
    <property type="match status" value="2"/>
</dbReference>
<organism evidence="7">
    <name type="scientific">Hexamita inflata</name>
    <dbReference type="NCBI Taxonomy" id="28002"/>
    <lineage>
        <taxon>Eukaryota</taxon>
        <taxon>Metamonada</taxon>
        <taxon>Diplomonadida</taxon>
        <taxon>Hexamitidae</taxon>
        <taxon>Hexamitinae</taxon>
        <taxon>Hexamita</taxon>
    </lineage>
</organism>
<comment type="subcellular location">
    <subcellularLocation>
        <location evidence="1">Cytoplasm</location>
    </subcellularLocation>
</comment>
<evidence type="ECO:0000256" key="5">
    <source>
        <dbReference type="ARBA" id="ARBA00022837"/>
    </source>
</evidence>
<keyword evidence="2" id="KW-0963">Cytoplasm</keyword>
<keyword evidence="5" id="KW-0106">Calcium</keyword>
<dbReference type="SMART" id="SM00054">
    <property type="entry name" value="EFh"/>
    <property type="match status" value="4"/>
</dbReference>
<evidence type="ECO:0000256" key="3">
    <source>
        <dbReference type="ARBA" id="ARBA00022723"/>
    </source>
</evidence>
<sequence>MGKPDFKAFKQIFDTIDTDRSGKIDRNELQKALALMQLDMDKETIDQMLHLVDQDNDGQMDFEEFCVFVNVCENADPETPASVLFYAADLDYSGSIDRQELIKIFQKIDVNINKQQSEQIMADAADNADGSISYPMFLKLMDAMSQ</sequence>
<dbReference type="EMBL" id="CAXDID020000523">
    <property type="protein sequence ID" value="CAL6099774.1"/>
    <property type="molecule type" value="Genomic_DNA"/>
</dbReference>
<dbReference type="GO" id="GO:0005509">
    <property type="term" value="F:calcium ion binding"/>
    <property type="evidence" value="ECO:0007669"/>
    <property type="project" value="InterPro"/>
</dbReference>
<evidence type="ECO:0000313" key="8">
    <source>
        <dbReference type="EMBL" id="CAI9968240.1"/>
    </source>
</evidence>
<gene>
    <name evidence="7" type="ORF">HINF_LOCUS12694</name>
    <name evidence="8" type="ORF">HINF_LOCUS55885</name>
    <name evidence="9" type="ORF">HINF_LOCUS70242</name>
    <name evidence="10" type="ORF">HINF_LOCUS70687</name>
</gene>
<dbReference type="PANTHER" id="PTHR46212">
    <property type="entry name" value="PEFLIN"/>
    <property type="match status" value="1"/>
</dbReference>
<dbReference type="GO" id="GO:0048306">
    <property type="term" value="F:calcium-dependent protein binding"/>
    <property type="evidence" value="ECO:0007669"/>
    <property type="project" value="UniProtKB-ARBA"/>
</dbReference>
<keyword evidence="3" id="KW-0479">Metal-binding</keyword>
<dbReference type="GO" id="GO:0005737">
    <property type="term" value="C:cytoplasm"/>
    <property type="evidence" value="ECO:0007669"/>
    <property type="project" value="UniProtKB-SubCell"/>
</dbReference>
<dbReference type="PANTHER" id="PTHR46212:SF3">
    <property type="entry name" value="GH27120P"/>
    <property type="match status" value="1"/>
</dbReference>
<evidence type="ECO:0000256" key="2">
    <source>
        <dbReference type="ARBA" id="ARBA00022490"/>
    </source>
</evidence>
<keyword evidence="11" id="KW-1185">Reference proteome</keyword>
<feature type="domain" description="EF-hand" evidence="6">
    <location>
        <begin position="76"/>
        <end position="111"/>
    </location>
</feature>
<name>A0AA86NSV6_9EUKA</name>
<evidence type="ECO:0000313" key="11">
    <source>
        <dbReference type="Proteomes" id="UP001642409"/>
    </source>
</evidence>
<proteinExistence type="predicted"/>
<dbReference type="EMBL" id="CAXDID020000533">
    <property type="protein sequence ID" value="CAL6100712.1"/>
    <property type="molecule type" value="Genomic_DNA"/>
</dbReference>
<dbReference type="InterPro" id="IPR002048">
    <property type="entry name" value="EF_hand_dom"/>
</dbReference>
<reference evidence="9 11" key="2">
    <citation type="submission" date="2024-07" db="EMBL/GenBank/DDBJ databases">
        <authorList>
            <person name="Akdeniz Z."/>
        </authorList>
    </citation>
    <scope>NUCLEOTIDE SEQUENCE [LARGE SCALE GENOMIC DNA]</scope>
</reference>
<dbReference type="PROSITE" id="PS50222">
    <property type="entry name" value="EF_HAND_2"/>
    <property type="match status" value="3"/>
</dbReference>
<feature type="domain" description="EF-hand" evidence="6">
    <location>
        <begin position="40"/>
        <end position="75"/>
    </location>
</feature>
<evidence type="ECO:0000256" key="1">
    <source>
        <dbReference type="ARBA" id="ARBA00004496"/>
    </source>
</evidence>